<dbReference type="PANTHER" id="PTHR12934:SF11">
    <property type="entry name" value="LARGE RIBOSOMAL SUBUNIT PROTEIN UL15M"/>
    <property type="match status" value="1"/>
</dbReference>
<dbReference type="SUPFAM" id="SSF52080">
    <property type="entry name" value="Ribosomal proteins L15p and L18e"/>
    <property type="match status" value="1"/>
</dbReference>
<evidence type="ECO:0000259" key="5">
    <source>
        <dbReference type="Pfam" id="PF00828"/>
    </source>
</evidence>
<feature type="domain" description="Large ribosomal subunit protein uL15/eL18" evidence="5">
    <location>
        <begin position="105"/>
        <end position="180"/>
    </location>
</feature>
<reference evidence="6 7" key="1">
    <citation type="submission" date="2016-05" db="EMBL/GenBank/DDBJ databases">
        <title>Nuclear genome of Blastocystis sp. subtype 1 NandII.</title>
        <authorList>
            <person name="Gentekaki E."/>
            <person name="Curtis B."/>
            <person name="Stairs C."/>
            <person name="Eme L."/>
            <person name="Herman E."/>
            <person name="Klimes V."/>
            <person name="Arias M.C."/>
            <person name="Elias M."/>
            <person name="Hilliou F."/>
            <person name="Klute M."/>
            <person name="Malik S.-B."/>
            <person name="Pightling A."/>
            <person name="Rachubinski R."/>
            <person name="Salas D."/>
            <person name="Schlacht A."/>
            <person name="Suga H."/>
            <person name="Archibald J."/>
            <person name="Ball S.G."/>
            <person name="Clark G."/>
            <person name="Dacks J."/>
            <person name="Van Der Giezen M."/>
            <person name="Tsaousis A."/>
            <person name="Roger A."/>
        </authorList>
    </citation>
    <scope>NUCLEOTIDE SEQUENCE [LARGE SCALE GENOMIC DNA]</scope>
    <source>
        <strain evidence="7">ATCC 50177 / NandII</strain>
    </source>
</reference>
<dbReference type="GO" id="GO:0005762">
    <property type="term" value="C:mitochondrial large ribosomal subunit"/>
    <property type="evidence" value="ECO:0007669"/>
    <property type="project" value="TreeGrafter"/>
</dbReference>
<dbReference type="OrthoDB" id="361383at2759"/>
<dbReference type="InterPro" id="IPR021131">
    <property type="entry name" value="Ribosomal_uL15/eL18"/>
</dbReference>
<keyword evidence="2 6" id="KW-0689">Ribosomal protein</keyword>
<evidence type="ECO:0000256" key="3">
    <source>
        <dbReference type="ARBA" id="ARBA00023274"/>
    </source>
</evidence>
<evidence type="ECO:0000256" key="1">
    <source>
        <dbReference type="ARBA" id="ARBA00007320"/>
    </source>
</evidence>
<dbReference type="InterPro" id="IPR036227">
    <property type="entry name" value="Ribosomal_uL15/eL18_sf"/>
</dbReference>
<keyword evidence="7" id="KW-1185">Reference proteome</keyword>
<comment type="caution">
    <text evidence="6">The sequence shown here is derived from an EMBL/GenBank/DDBJ whole genome shotgun (WGS) entry which is preliminary data.</text>
</comment>
<proteinExistence type="inferred from homology"/>
<evidence type="ECO:0000313" key="7">
    <source>
        <dbReference type="Proteomes" id="UP000078348"/>
    </source>
</evidence>
<comment type="similarity">
    <text evidence="1">Belongs to the universal ribosomal protein uL15 family.</text>
</comment>
<dbReference type="NCBIfam" id="TIGR01071">
    <property type="entry name" value="rplO_bact"/>
    <property type="match status" value="1"/>
</dbReference>
<sequence>MFSVLGKRAFLFKPLMGMVKQETVCCCFSSAVSLNTLADNPGAKKRRTRVGRGNAAGQGTTAGKGKHGQNSRSGPGPYIGFIGGQTPIYRRIPKVGFTFAMPLEPLNLGRLQQWIDAGRIDPTRVITMKDLLDSKAVHGIQYGVKLLADGKESLHSAIRIDVTRASKEAIAAVEKNGGQVICSHYNRLALRMLLKPDRFVPPYPLRARPPPKLMGYYLKDENRGYLSPSYSATYQEFVKDMHKHGYCVSPNGRGQLE</sequence>
<dbReference type="HAMAP" id="MF_01341">
    <property type="entry name" value="Ribosomal_uL15"/>
    <property type="match status" value="1"/>
</dbReference>
<dbReference type="EMBL" id="LXWW01000129">
    <property type="protein sequence ID" value="OAO15589.1"/>
    <property type="molecule type" value="Genomic_DNA"/>
</dbReference>
<name>A0A196SI08_BLAHN</name>
<dbReference type="Proteomes" id="UP000078348">
    <property type="component" value="Unassembled WGS sequence"/>
</dbReference>
<dbReference type="GO" id="GO:0006412">
    <property type="term" value="P:translation"/>
    <property type="evidence" value="ECO:0007669"/>
    <property type="project" value="InterPro"/>
</dbReference>
<dbReference type="PANTHER" id="PTHR12934">
    <property type="entry name" value="50S RIBOSOMAL PROTEIN L15"/>
    <property type="match status" value="1"/>
</dbReference>
<dbReference type="InterPro" id="IPR030878">
    <property type="entry name" value="Ribosomal_uL15"/>
</dbReference>
<dbReference type="Gene3D" id="3.100.10.10">
    <property type="match status" value="1"/>
</dbReference>
<protein>
    <submittedName>
        <fullName evidence="6">50S ribosomal protein L15</fullName>
    </submittedName>
</protein>
<gene>
    <name evidence="6" type="ORF">AV274_2663</name>
</gene>
<evidence type="ECO:0000256" key="2">
    <source>
        <dbReference type="ARBA" id="ARBA00022980"/>
    </source>
</evidence>
<feature type="region of interest" description="Disordered" evidence="4">
    <location>
        <begin position="39"/>
        <end position="76"/>
    </location>
</feature>
<dbReference type="AlphaFoldDB" id="A0A196SI08"/>
<evidence type="ECO:0000313" key="6">
    <source>
        <dbReference type="EMBL" id="OAO15589.1"/>
    </source>
</evidence>
<dbReference type="GO" id="GO:0003735">
    <property type="term" value="F:structural constituent of ribosome"/>
    <property type="evidence" value="ECO:0007669"/>
    <property type="project" value="InterPro"/>
</dbReference>
<accession>A0A196SI08</accession>
<dbReference type="Pfam" id="PF00828">
    <property type="entry name" value="Ribosomal_L27A"/>
    <property type="match status" value="1"/>
</dbReference>
<dbReference type="InterPro" id="IPR005749">
    <property type="entry name" value="Ribosomal_uL15_bac-type"/>
</dbReference>
<keyword evidence="3" id="KW-0687">Ribonucleoprotein</keyword>
<dbReference type="STRING" id="478820.A0A196SI08"/>
<organism evidence="6 7">
    <name type="scientific">Blastocystis sp. subtype 1 (strain ATCC 50177 / NandII)</name>
    <dbReference type="NCBI Taxonomy" id="478820"/>
    <lineage>
        <taxon>Eukaryota</taxon>
        <taxon>Sar</taxon>
        <taxon>Stramenopiles</taxon>
        <taxon>Bigyra</taxon>
        <taxon>Opalozoa</taxon>
        <taxon>Opalinata</taxon>
        <taxon>Blastocystidae</taxon>
        <taxon>Blastocystis</taxon>
    </lineage>
</organism>
<evidence type="ECO:0000256" key="4">
    <source>
        <dbReference type="SAM" id="MobiDB-lite"/>
    </source>
</evidence>